<keyword evidence="9" id="KW-1185">Reference proteome</keyword>
<dbReference type="Gene3D" id="3.30.560.10">
    <property type="entry name" value="Glucose Oxidase, domain 3"/>
    <property type="match status" value="1"/>
</dbReference>
<keyword evidence="3" id="KW-0285">Flavoprotein</keyword>
<dbReference type="AlphaFoldDB" id="A0A8J1TSH9"/>
<evidence type="ECO:0000256" key="5">
    <source>
        <dbReference type="PIRSR" id="PIRSR000137-2"/>
    </source>
</evidence>
<feature type="domain" description="Glucose-methanol-choline oxidoreductase N-terminal" evidence="6">
    <location>
        <begin position="38"/>
        <end position="332"/>
    </location>
</feature>
<accession>A0A8J1TSH9</accession>
<dbReference type="Proteomes" id="UP000749559">
    <property type="component" value="Unassembled WGS sequence"/>
</dbReference>
<sequence>MFQSLSCIIVLVAVYLYFIKENVVDINSKIQDVLDEEYDYIVVGAGSAGAVVASRLSEDPNTKVLLLEAGEASNSLTKAPLGTKLVQRTSMDWEYKTVPQKHCCKGLENSQSKWTRGKLLGGCSAHNYMQYTRGSKYDYDMWAELGNTGWSYKDVLPYFKKSETQLDPKLSKSKYHGTSGPLQVSVVDEVECIKYVNDAAVEAELKTTEDYNGEDQLGWNLAQVTVDAKGERSSTATAFLEPNMDRKNLHVATQAHVTKVLLEGKKAVGVAYVRDLVKKNVKARKDVILSGGAIGSAHILLLSGIGPKKHLEEIGIPVVADLPVGENMEDHPTADLLTYFTKVDAITENQAFSFLETWKYKLFGTGVWKNPLANLMYFMKSPYQPDDHKFPYIQIHVFSTLYGHEKGTDYVKGNIGYTNEVWNAIFPDEQMDGKTGVSTIVTLLHPATNGTIRLQSTDPFDHPLIEPNYLENAVDVKHLMAGLKVWTEKLAKTNAFTKGGFELNTNHHPLCKAHRFGTDAYWDCFIRANLWTLNHPTSTCRMGPATDKNSVVDPQLRVKGIENLRVADASIMPHVMSGNTNAPSIMIGEKAADLIRQS</sequence>
<dbReference type="Pfam" id="PF05199">
    <property type="entry name" value="GMC_oxred_C"/>
    <property type="match status" value="1"/>
</dbReference>
<gene>
    <name evidence="8" type="ORF">OFUS_LOCUS5978</name>
</gene>
<dbReference type="PANTHER" id="PTHR11552">
    <property type="entry name" value="GLUCOSE-METHANOL-CHOLINE GMC OXIDOREDUCTASE"/>
    <property type="match status" value="1"/>
</dbReference>
<evidence type="ECO:0000256" key="3">
    <source>
        <dbReference type="ARBA" id="ARBA00022630"/>
    </source>
</evidence>
<evidence type="ECO:0000259" key="6">
    <source>
        <dbReference type="Pfam" id="PF00732"/>
    </source>
</evidence>
<comment type="cofactor">
    <cofactor evidence="1 5">
        <name>FAD</name>
        <dbReference type="ChEBI" id="CHEBI:57692"/>
    </cofactor>
</comment>
<dbReference type="OrthoDB" id="269227at2759"/>
<reference evidence="8" key="1">
    <citation type="submission" date="2022-03" db="EMBL/GenBank/DDBJ databases">
        <authorList>
            <person name="Martin C."/>
        </authorList>
    </citation>
    <scope>NUCLEOTIDE SEQUENCE</scope>
</reference>
<evidence type="ECO:0000256" key="4">
    <source>
        <dbReference type="ARBA" id="ARBA00022827"/>
    </source>
</evidence>
<feature type="binding site" evidence="5">
    <location>
        <position position="257"/>
    </location>
    <ligand>
        <name>FAD</name>
        <dbReference type="ChEBI" id="CHEBI:57692"/>
    </ligand>
</feature>
<dbReference type="SUPFAM" id="SSF54373">
    <property type="entry name" value="FAD-linked reductases, C-terminal domain"/>
    <property type="match status" value="1"/>
</dbReference>
<dbReference type="InterPro" id="IPR012132">
    <property type="entry name" value="GMC_OxRdtase"/>
</dbReference>
<proteinExistence type="inferred from homology"/>
<keyword evidence="4 5" id="KW-0274">FAD</keyword>
<dbReference type="Pfam" id="PF00732">
    <property type="entry name" value="GMC_oxred_N"/>
    <property type="match status" value="1"/>
</dbReference>
<comment type="caution">
    <text evidence="8">The sequence shown here is derived from an EMBL/GenBank/DDBJ whole genome shotgun (WGS) entry which is preliminary data.</text>
</comment>
<dbReference type="GO" id="GO:0016614">
    <property type="term" value="F:oxidoreductase activity, acting on CH-OH group of donors"/>
    <property type="evidence" value="ECO:0007669"/>
    <property type="project" value="InterPro"/>
</dbReference>
<dbReference type="PIRSF" id="PIRSF000137">
    <property type="entry name" value="Alcohol_oxidase"/>
    <property type="match status" value="1"/>
</dbReference>
<name>A0A8J1TSH9_OWEFU</name>
<dbReference type="GO" id="GO:0050660">
    <property type="term" value="F:flavin adenine dinucleotide binding"/>
    <property type="evidence" value="ECO:0007669"/>
    <property type="project" value="InterPro"/>
</dbReference>
<feature type="domain" description="Glucose-methanol-choline oxidoreductase C-terminal" evidence="7">
    <location>
        <begin position="446"/>
        <end position="588"/>
    </location>
</feature>
<dbReference type="PANTHER" id="PTHR11552:SF147">
    <property type="entry name" value="CHOLINE DEHYDROGENASE, MITOCHONDRIAL"/>
    <property type="match status" value="1"/>
</dbReference>
<dbReference type="SUPFAM" id="SSF51905">
    <property type="entry name" value="FAD/NAD(P)-binding domain"/>
    <property type="match status" value="1"/>
</dbReference>
<evidence type="ECO:0000313" key="9">
    <source>
        <dbReference type="Proteomes" id="UP000749559"/>
    </source>
</evidence>
<evidence type="ECO:0000259" key="7">
    <source>
        <dbReference type="Pfam" id="PF05199"/>
    </source>
</evidence>
<dbReference type="Gene3D" id="3.50.50.60">
    <property type="entry name" value="FAD/NAD(P)-binding domain"/>
    <property type="match status" value="1"/>
</dbReference>
<evidence type="ECO:0000256" key="1">
    <source>
        <dbReference type="ARBA" id="ARBA00001974"/>
    </source>
</evidence>
<organism evidence="8 9">
    <name type="scientific">Owenia fusiformis</name>
    <name type="common">Polychaete worm</name>
    <dbReference type="NCBI Taxonomy" id="6347"/>
    <lineage>
        <taxon>Eukaryota</taxon>
        <taxon>Metazoa</taxon>
        <taxon>Spiralia</taxon>
        <taxon>Lophotrochozoa</taxon>
        <taxon>Annelida</taxon>
        <taxon>Polychaeta</taxon>
        <taxon>Sedentaria</taxon>
        <taxon>Canalipalpata</taxon>
        <taxon>Sabellida</taxon>
        <taxon>Oweniida</taxon>
        <taxon>Oweniidae</taxon>
        <taxon>Owenia</taxon>
    </lineage>
</organism>
<dbReference type="InterPro" id="IPR000172">
    <property type="entry name" value="GMC_OxRdtase_N"/>
</dbReference>
<evidence type="ECO:0000313" key="8">
    <source>
        <dbReference type="EMBL" id="CAH1779144.1"/>
    </source>
</evidence>
<evidence type="ECO:0000256" key="2">
    <source>
        <dbReference type="ARBA" id="ARBA00010790"/>
    </source>
</evidence>
<comment type="similarity">
    <text evidence="2">Belongs to the GMC oxidoreductase family.</text>
</comment>
<dbReference type="InterPro" id="IPR036188">
    <property type="entry name" value="FAD/NAD-bd_sf"/>
</dbReference>
<protein>
    <submittedName>
        <fullName evidence="8">Uncharacterized protein</fullName>
    </submittedName>
</protein>
<dbReference type="InterPro" id="IPR007867">
    <property type="entry name" value="GMC_OxRtase_C"/>
</dbReference>
<dbReference type="EMBL" id="CAIIXF020000003">
    <property type="protein sequence ID" value="CAH1779144.1"/>
    <property type="molecule type" value="Genomic_DNA"/>
</dbReference>